<dbReference type="Proteomes" id="UP000777438">
    <property type="component" value="Unassembled WGS sequence"/>
</dbReference>
<reference evidence="3 4" key="1">
    <citation type="journal article" date="2021" name="Nat. Commun.">
        <title>Genetic determinants of endophytism in the Arabidopsis root mycobiome.</title>
        <authorList>
            <person name="Mesny F."/>
            <person name="Miyauchi S."/>
            <person name="Thiergart T."/>
            <person name="Pickel B."/>
            <person name="Atanasova L."/>
            <person name="Karlsson M."/>
            <person name="Huettel B."/>
            <person name="Barry K.W."/>
            <person name="Haridas S."/>
            <person name="Chen C."/>
            <person name="Bauer D."/>
            <person name="Andreopoulos W."/>
            <person name="Pangilinan J."/>
            <person name="LaButti K."/>
            <person name="Riley R."/>
            <person name="Lipzen A."/>
            <person name="Clum A."/>
            <person name="Drula E."/>
            <person name="Henrissat B."/>
            <person name="Kohler A."/>
            <person name="Grigoriev I.V."/>
            <person name="Martin F.M."/>
            <person name="Hacquard S."/>
        </authorList>
    </citation>
    <scope>NUCLEOTIDE SEQUENCE [LARGE SCALE GENOMIC DNA]</scope>
    <source>
        <strain evidence="3 4">MPI-CAGE-CH-0241</strain>
    </source>
</reference>
<comment type="caution">
    <text evidence="3">The sequence shown here is derived from an EMBL/GenBank/DDBJ whole genome shotgun (WGS) entry which is preliminary data.</text>
</comment>
<dbReference type="Pfam" id="PF20183">
    <property type="entry name" value="DUF6546"/>
    <property type="match status" value="1"/>
</dbReference>
<dbReference type="InterPro" id="IPR046676">
    <property type="entry name" value="DUF6546"/>
</dbReference>
<evidence type="ECO:0000259" key="2">
    <source>
        <dbReference type="Pfam" id="PF20183"/>
    </source>
</evidence>
<keyword evidence="4" id="KW-1185">Reference proteome</keyword>
<feature type="region of interest" description="Disordered" evidence="1">
    <location>
        <begin position="167"/>
        <end position="203"/>
    </location>
</feature>
<dbReference type="AlphaFoldDB" id="A0A9P9APH1"/>
<sequence>MPWYSLPPEIRNPILKLVAGTHDGKLTPYVTVCKEWQPIFEQVTLSDVLLYNDFEDVQKFRAIYNRFPDRQRSLAMIRFHIRLPGGPMPRRGWDIERDLVQCISVLFGMMSKWNQNLVYGGPDGGVGLDLRVDLGYQPWVGEKLRDITLKLDFFEKNPEWAEWLERNRHTEDSDSEDDDEEDVAVFSDEEEGEPDDSAVGIVFPEPPRRVGPRGLPLVKFVDVFMYVGSQYLDINYGTVYDIIASLPSVVIIHIESRFGYGQGMLDFAQPRISMHTVGIIPRRLMTRMSNINRAGSLERPGMWPPHVKYIAYLEHSAFVARRTGRPEIPSRALAAKVVENTFGVKGLVVSNAVDAIDFFAKAAIINSIAPQKWVNLTHLTLTAPVFSENASRFLDAHRRANELLMAAGDAARRMPKLLCMELWGFSPYITNAFRYVVNDDDKMATIAWVGHWDFPFIEDVQWVWRDMADDQGYKLQVIEKQTLEGRHEWHHIARYQVGSV</sequence>
<feature type="compositionally biased region" description="Acidic residues" evidence="1">
    <location>
        <begin position="173"/>
        <end position="196"/>
    </location>
</feature>
<name>A0A9P9APH1_9HYPO</name>
<protein>
    <recommendedName>
        <fullName evidence="2">DUF6546 domain-containing protein</fullName>
    </recommendedName>
</protein>
<accession>A0A9P9APH1</accession>
<proteinExistence type="predicted"/>
<evidence type="ECO:0000313" key="4">
    <source>
        <dbReference type="Proteomes" id="UP000777438"/>
    </source>
</evidence>
<feature type="domain" description="DUF6546" evidence="2">
    <location>
        <begin position="323"/>
        <end position="493"/>
    </location>
</feature>
<evidence type="ECO:0000313" key="3">
    <source>
        <dbReference type="EMBL" id="KAH6893323.1"/>
    </source>
</evidence>
<organism evidence="3 4">
    <name type="scientific">Thelonectria olida</name>
    <dbReference type="NCBI Taxonomy" id="1576542"/>
    <lineage>
        <taxon>Eukaryota</taxon>
        <taxon>Fungi</taxon>
        <taxon>Dikarya</taxon>
        <taxon>Ascomycota</taxon>
        <taxon>Pezizomycotina</taxon>
        <taxon>Sordariomycetes</taxon>
        <taxon>Hypocreomycetidae</taxon>
        <taxon>Hypocreales</taxon>
        <taxon>Nectriaceae</taxon>
        <taxon>Thelonectria</taxon>
    </lineage>
</organism>
<gene>
    <name evidence="3" type="ORF">B0T10DRAFT_604555</name>
</gene>
<dbReference type="OrthoDB" id="4688861at2759"/>
<dbReference type="EMBL" id="JAGPYM010000006">
    <property type="protein sequence ID" value="KAH6893323.1"/>
    <property type="molecule type" value="Genomic_DNA"/>
</dbReference>
<evidence type="ECO:0000256" key="1">
    <source>
        <dbReference type="SAM" id="MobiDB-lite"/>
    </source>
</evidence>